<evidence type="ECO:0000256" key="2">
    <source>
        <dbReference type="ARBA" id="ARBA00005156"/>
    </source>
</evidence>
<reference evidence="18" key="2">
    <citation type="submission" date="2025-08" db="UniProtKB">
        <authorList>
            <consortium name="Ensembl"/>
        </authorList>
    </citation>
    <scope>IDENTIFICATION</scope>
</reference>
<evidence type="ECO:0000313" key="18">
    <source>
        <dbReference type="Ensembl" id="ENSCJPP00005018933.1"/>
    </source>
</evidence>
<comment type="similarity">
    <text evidence="3">Belongs to the DPH4 family.</text>
</comment>
<comment type="subunit">
    <text evidence="11">Monomer and homooligomer. Iron binding promotes oligomerization.</text>
</comment>
<sequence length="192" mass="22220">MQGRPYSLHYLLPVFPPSLLFFPFQIALRIFLFLTALSRSLHSQTEMALEQITGKDWYQILGAQPSDSPAELKRKYQRLALLYHPDKQKADVPAGEVEERVQRFIEIDQAWKILGNEETKKEYDLQQRENNLTKEWPVHAQISLEDMSWNEDEQCYTLSCRCGGSYAVSKSESKDVSLVCCDTCSLVIEILR</sequence>
<dbReference type="FunFam" id="1.10.287.110:FF:000056">
    <property type="entry name" value="DnaJ (Hsp40) homolog, subfamily C, member 24"/>
    <property type="match status" value="1"/>
</dbReference>
<dbReference type="Ensembl" id="ENSCJPT00005026244.1">
    <property type="protein sequence ID" value="ENSCJPP00005018933.1"/>
    <property type="gene ID" value="ENSCJPG00005015385.1"/>
</dbReference>
<comment type="pathway">
    <text evidence="2">Protein modification; peptidyl-diphthamide biosynthesis.</text>
</comment>
<evidence type="ECO:0000259" key="17">
    <source>
        <dbReference type="PROSITE" id="PS51074"/>
    </source>
</evidence>
<evidence type="ECO:0000256" key="7">
    <source>
        <dbReference type="ARBA" id="ARBA00022833"/>
    </source>
</evidence>
<dbReference type="FunFam" id="3.10.660.10:FF:000002">
    <property type="entry name" value="DnaJ (Hsp40) homolog, subfamily C, member 24"/>
    <property type="match status" value="1"/>
</dbReference>
<dbReference type="AlphaFoldDB" id="A0A8C2TX22"/>
<dbReference type="PANTHER" id="PTHR45255:SF1">
    <property type="entry name" value="DNAJ HOMOLOG SUBFAMILY C MEMBER 24"/>
    <property type="match status" value="1"/>
</dbReference>
<organism evidence="18 19">
    <name type="scientific">Coturnix japonica</name>
    <name type="common">Japanese quail</name>
    <name type="synonym">Coturnix coturnix japonica</name>
    <dbReference type="NCBI Taxonomy" id="93934"/>
    <lineage>
        <taxon>Eukaryota</taxon>
        <taxon>Metazoa</taxon>
        <taxon>Chordata</taxon>
        <taxon>Craniata</taxon>
        <taxon>Vertebrata</taxon>
        <taxon>Euteleostomi</taxon>
        <taxon>Archelosauria</taxon>
        <taxon>Archosauria</taxon>
        <taxon>Dinosauria</taxon>
        <taxon>Saurischia</taxon>
        <taxon>Theropoda</taxon>
        <taxon>Coelurosauria</taxon>
        <taxon>Aves</taxon>
        <taxon>Neognathae</taxon>
        <taxon>Galloanserae</taxon>
        <taxon>Galliformes</taxon>
        <taxon>Phasianidae</taxon>
        <taxon>Perdicinae</taxon>
        <taxon>Coturnix</taxon>
    </lineage>
</organism>
<feature type="transmembrane region" description="Helical" evidence="15">
    <location>
        <begin position="20"/>
        <end position="37"/>
    </location>
</feature>
<dbReference type="PANTHER" id="PTHR45255">
    <property type="entry name" value="DNAJ HOMOLOG SUBFAMILY C MEMBER 24"/>
    <property type="match status" value="1"/>
</dbReference>
<dbReference type="GO" id="GO:0017183">
    <property type="term" value="P:protein histidyl modification to diphthamide"/>
    <property type="evidence" value="ECO:0007669"/>
    <property type="project" value="Ensembl"/>
</dbReference>
<reference evidence="18" key="1">
    <citation type="submission" date="2015-11" db="EMBL/GenBank/DDBJ databases">
        <authorList>
            <consortium name="International Coturnix japonica Genome Analysis Consortium"/>
            <person name="Warren W."/>
            <person name="Burt D.W."/>
            <person name="Antin P.B."/>
            <person name="Lanford R."/>
            <person name="Gros J."/>
            <person name="Wilson R.K."/>
        </authorList>
    </citation>
    <scope>NUCLEOTIDE SEQUENCE [LARGE SCALE GENOMIC DNA]</scope>
</reference>
<evidence type="ECO:0000256" key="14">
    <source>
        <dbReference type="ARBA" id="ARBA00081299"/>
    </source>
</evidence>
<evidence type="ECO:0000313" key="19">
    <source>
        <dbReference type="Proteomes" id="UP000694412"/>
    </source>
</evidence>
<dbReference type="Pfam" id="PF00226">
    <property type="entry name" value="DnaJ"/>
    <property type="match status" value="1"/>
</dbReference>
<proteinExistence type="inferred from homology"/>
<keyword evidence="4" id="KW-0813">Transport</keyword>
<dbReference type="PROSITE" id="PS50076">
    <property type="entry name" value="DNAJ_2"/>
    <property type="match status" value="1"/>
</dbReference>
<gene>
    <name evidence="18" type="primary">DNAJC24</name>
</gene>
<protein>
    <recommendedName>
        <fullName evidence="12">DnaJ homolog subfamily C member 24</fullName>
    </recommendedName>
    <alternativeName>
        <fullName evidence="13">CSL-type zinc finger-containing protein 3</fullName>
    </alternativeName>
    <alternativeName>
        <fullName evidence="14">Diphthamide biosynthesis protein 4</fullName>
    </alternativeName>
</protein>
<evidence type="ECO:0000256" key="4">
    <source>
        <dbReference type="ARBA" id="ARBA00022448"/>
    </source>
</evidence>
<dbReference type="PRINTS" id="PR00625">
    <property type="entry name" value="JDOMAIN"/>
</dbReference>
<keyword evidence="8" id="KW-0249">Electron transport</keyword>
<keyword evidence="19" id="KW-1185">Reference proteome</keyword>
<keyword evidence="6" id="KW-0479">Metal-binding</keyword>
<dbReference type="SUPFAM" id="SSF46565">
    <property type="entry name" value="Chaperone J-domain"/>
    <property type="match status" value="1"/>
</dbReference>
<dbReference type="GO" id="GO:0015629">
    <property type="term" value="C:actin cytoskeleton"/>
    <property type="evidence" value="ECO:0007669"/>
    <property type="project" value="Ensembl"/>
</dbReference>
<feature type="domain" description="DPH-type MB" evidence="17">
    <location>
        <begin position="138"/>
        <end position="192"/>
    </location>
</feature>
<keyword evidence="7" id="KW-0862">Zinc</keyword>
<keyword evidence="5" id="KW-0963">Cytoplasm</keyword>
<comment type="subcellular location">
    <subcellularLocation>
        <location evidence="1">Cytoplasm</location>
        <location evidence="1">Cytoskeleton</location>
    </subcellularLocation>
</comment>
<dbReference type="Gene3D" id="3.10.660.10">
    <property type="entry name" value="DPH Zinc finger"/>
    <property type="match status" value="1"/>
</dbReference>
<dbReference type="Gene3D" id="1.10.287.110">
    <property type="entry name" value="DnaJ domain"/>
    <property type="match status" value="1"/>
</dbReference>
<keyword evidence="15" id="KW-0812">Transmembrane</keyword>
<evidence type="ECO:0000256" key="9">
    <source>
        <dbReference type="ARBA" id="ARBA00023004"/>
    </source>
</evidence>
<keyword evidence="9" id="KW-0408">Iron</keyword>
<dbReference type="PROSITE" id="PS51074">
    <property type="entry name" value="DPH_MB"/>
    <property type="match status" value="1"/>
</dbReference>
<dbReference type="Pfam" id="PF05207">
    <property type="entry name" value="Zn_ribbon_CSL"/>
    <property type="match status" value="1"/>
</dbReference>
<feature type="domain" description="J" evidence="16">
    <location>
        <begin position="56"/>
        <end position="127"/>
    </location>
</feature>
<evidence type="ECO:0000256" key="12">
    <source>
        <dbReference type="ARBA" id="ARBA00074366"/>
    </source>
</evidence>
<evidence type="ECO:0000256" key="10">
    <source>
        <dbReference type="ARBA" id="ARBA00023212"/>
    </source>
</evidence>
<dbReference type="InterPro" id="IPR036869">
    <property type="entry name" value="J_dom_sf"/>
</dbReference>
<accession>A0A8C2TX22</accession>
<keyword evidence="10" id="KW-0206">Cytoskeleton</keyword>
<dbReference type="GO" id="GO:0008198">
    <property type="term" value="F:ferrous iron binding"/>
    <property type="evidence" value="ECO:0007669"/>
    <property type="project" value="Ensembl"/>
</dbReference>
<keyword evidence="15" id="KW-0472">Membrane</keyword>
<name>A0A8C2TX22_COTJA</name>
<evidence type="ECO:0000256" key="1">
    <source>
        <dbReference type="ARBA" id="ARBA00004245"/>
    </source>
</evidence>
<dbReference type="SUPFAM" id="SSF144217">
    <property type="entry name" value="CSL zinc finger"/>
    <property type="match status" value="1"/>
</dbReference>
<evidence type="ECO:0000256" key="11">
    <source>
        <dbReference type="ARBA" id="ARBA00065035"/>
    </source>
</evidence>
<evidence type="ECO:0000256" key="15">
    <source>
        <dbReference type="SAM" id="Phobius"/>
    </source>
</evidence>
<evidence type="ECO:0000256" key="13">
    <source>
        <dbReference type="ARBA" id="ARBA00076552"/>
    </source>
</evidence>
<dbReference type="GO" id="GO:0008270">
    <property type="term" value="F:zinc ion binding"/>
    <property type="evidence" value="ECO:0007669"/>
    <property type="project" value="Ensembl"/>
</dbReference>
<dbReference type="GeneTree" id="ENSGT00390000005430"/>
<evidence type="ECO:0000256" key="5">
    <source>
        <dbReference type="ARBA" id="ARBA00022490"/>
    </source>
</evidence>
<dbReference type="InterPro" id="IPR001623">
    <property type="entry name" value="DnaJ_domain"/>
</dbReference>
<dbReference type="InterPro" id="IPR036671">
    <property type="entry name" value="DPH_MB_sf"/>
</dbReference>
<dbReference type="CDD" id="cd06257">
    <property type="entry name" value="DnaJ"/>
    <property type="match status" value="1"/>
</dbReference>
<reference evidence="18" key="3">
    <citation type="submission" date="2025-09" db="UniProtKB">
        <authorList>
            <consortium name="Ensembl"/>
        </authorList>
    </citation>
    <scope>IDENTIFICATION</scope>
</reference>
<evidence type="ECO:0000259" key="16">
    <source>
        <dbReference type="PROSITE" id="PS50076"/>
    </source>
</evidence>
<keyword evidence="15" id="KW-1133">Transmembrane helix</keyword>
<evidence type="ECO:0000256" key="6">
    <source>
        <dbReference type="ARBA" id="ARBA00022723"/>
    </source>
</evidence>
<evidence type="ECO:0000256" key="3">
    <source>
        <dbReference type="ARBA" id="ARBA00006169"/>
    </source>
</evidence>
<evidence type="ECO:0000256" key="8">
    <source>
        <dbReference type="ARBA" id="ARBA00022982"/>
    </source>
</evidence>
<dbReference type="SMART" id="SM00271">
    <property type="entry name" value="DnaJ"/>
    <property type="match status" value="1"/>
</dbReference>
<dbReference type="Proteomes" id="UP000694412">
    <property type="component" value="Chromosome 5"/>
</dbReference>
<dbReference type="InterPro" id="IPR007872">
    <property type="entry name" value="DPH_MB_dom"/>
</dbReference>
<dbReference type="GO" id="GO:0001671">
    <property type="term" value="F:ATPase activator activity"/>
    <property type="evidence" value="ECO:0007669"/>
    <property type="project" value="Ensembl"/>
</dbReference>